<geneLocation type="plasmid" evidence="1 2">
    <name>pW1-a</name>
</geneLocation>
<evidence type="ECO:0000313" key="2">
    <source>
        <dbReference type="Proteomes" id="UP000829420"/>
    </source>
</evidence>
<sequence>MLFEKKGIADLENLIILQHIKFEDDVILIHFNHGKFDAWLENTNKHIPEIYDLKKESEGVFSFKYSLLPETFTQTSLRLSVSNETERLNYLLSDEYLEHVVVNNLSFTLRDSKGFLTMLIRNKNELFWSKKLDLASLHHSSSNKFEKVECLSGPVKVGVIGSCFSRSIFRSEDYFNPDYKEFCTVPLTFFHSSLISLMSKRVENNDYLQIPDLLSYDVLRYIEVEFLKNIKERIRSAGVEYIIIDNYSDAALEVIMLNEFTALTYNKYFSESIYKKNFSGKEILVPGEKKHIETYRAALKKFFLLLQDLNLDKRVILVGGRLSEFRAPSERWESKMDWIKNTNRNWDIYDAIFLDNFKNAQYIDMRSTSWISDVNSPITGGASPSHYQSGFYKELYKNTLRTIYTKQ</sequence>
<accession>A0ACD3YCN7</accession>
<evidence type="ECO:0000313" key="1">
    <source>
        <dbReference type="EMBL" id="UNH40745.1"/>
    </source>
</evidence>
<name>A0ACD3YCN7_9GAMM</name>
<protein>
    <submittedName>
        <fullName evidence="1">DUF6270 domain-containing protein</fullName>
    </submittedName>
</protein>
<proteinExistence type="predicted"/>
<dbReference type="EMBL" id="CP093256">
    <property type="protein sequence ID" value="UNH40745.1"/>
    <property type="molecule type" value="Genomic_DNA"/>
</dbReference>
<reference evidence="1" key="1">
    <citation type="submission" date="2022-03" db="EMBL/GenBank/DDBJ databases">
        <title>ESBL-producing Moellerella wisconsensis and Escherichia marmotae isolated from wild game meat.</title>
        <authorList>
            <person name="Biggel M."/>
        </authorList>
    </citation>
    <scope>NUCLEOTIDE SEQUENCE</scope>
    <source>
        <strain evidence="1">W1</strain>
    </source>
</reference>
<gene>
    <name evidence="1" type="ORF">MNY70_16065</name>
</gene>
<keyword evidence="1" id="KW-0614">Plasmid</keyword>
<dbReference type="Proteomes" id="UP000829420">
    <property type="component" value="Plasmid pW1-a"/>
</dbReference>
<keyword evidence="2" id="KW-1185">Reference proteome</keyword>
<organism evidence="1 2">
    <name type="scientific">Moellerella wisconsensis</name>
    <dbReference type="NCBI Taxonomy" id="158849"/>
    <lineage>
        <taxon>Bacteria</taxon>
        <taxon>Pseudomonadati</taxon>
        <taxon>Pseudomonadota</taxon>
        <taxon>Gammaproteobacteria</taxon>
        <taxon>Enterobacterales</taxon>
        <taxon>Morganellaceae</taxon>
        <taxon>Moellerella</taxon>
    </lineage>
</organism>